<sequence>MADILPFKRPKLSEKHKGKGLCREGFHKWEVLNEQSFDVKQGRLVTRYRCKRCGATKIKAL</sequence>
<evidence type="ECO:0000313" key="1">
    <source>
        <dbReference type="EMBL" id="RDH83253.1"/>
    </source>
</evidence>
<dbReference type="EMBL" id="QFXE01000020">
    <property type="protein sequence ID" value="RDH83253.1"/>
    <property type="molecule type" value="Genomic_DNA"/>
</dbReference>
<accession>A0A370DEH5</accession>
<dbReference type="Proteomes" id="UP000254771">
    <property type="component" value="Unassembled WGS sequence"/>
</dbReference>
<evidence type="ECO:0000313" key="2">
    <source>
        <dbReference type="Proteomes" id="UP000254771"/>
    </source>
</evidence>
<proteinExistence type="predicted"/>
<protein>
    <submittedName>
        <fullName evidence="1">Uncharacterized protein</fullName>
    </submittedName>
</protein>
<name>A0A370DEH5_9GAMM</name>
<reference evidence="1 2" key="1">
    <citation type="journal article" date="2018" name="ISME J.">
        <title>Endosymbiont genomes yield clues of tubeworm success.</title>
        <authorList>
            <person name="Li Y."/>
            <person name="Liles M.R."/>
            <person name="Halanych K.M."/>
        </authorList>
    </citation>
    <scope>NUCLEOTIDE SEQUENCE [LARGE SCALE GENOMIC DNA]</scope>
    <source>
        <strain evidence="1">A1462</strain>
    </source>
</reference>
<keyword evidence="2" id="KW-1185">Reference proteome</keyword>
<gene>
    <name evidence="1" type="ORF">DIZ78_14740</name>
</gene>
<dbReference type="AlphaFoldDB" id="A0A370DEH5"/>
<organism evidence="1 2">
    <name type="scientific">endosymbiont of Escarpia spicata</name>
    <dbReference type="NCBI Taxonomy" id="2200908"/>
    <lineage>
        <taxon>Bacteria</taxon>
        <taxon>Pseudomonadati</taxon>
        <taxon>Pseudomonadota</taxon>
        <taxon>Gammaproteobacteria</taxon>
        <taxon>sulfur-oxidizing symbionts</taxon>
    </lineage>
</organism>
<comment type="caution">
    <text evidence="1">The sequence shown here is derived from an EMBL/GenBank/DDBJ whole genome shotgun (WGS) entry which is preliminary data.</text>
</comment>